<dbReference type="InterPro" id="IPR005467">
    <property type="entry name" value="His_kinase_dom"/>
</dbReference>
<evidence type="ECO:0000256" key="15">
    <source>
        <dbReference type="ARBA" id="ARBA00064003"/>
    </source>
</evidence>
<dbReference type="SUPFAM" id="SSF52172">
    <property type="entry name" value="CheY-like"/>
    <property type="match status" value="2"/>
</dbReference>
<accession>A0A4Y8WJJ7</accession>
<evidence type="ECO:0000256" key="20">
    <source>
        <dbReference type="SAM" id="Phobius"/>
    </source>
</evidence>
<keyword evidence="10" id="KW-0378">Hydrolase</keyword>
<dbReference type="Pfam" id="PF01627">
    <property type="entry name" value="Hpt"/>
    <property type="match status" value="1"/>
</dbReference>
<evidence type="ECO:0000256" key="1">
    <source>
        <dbReference type="ARBA" id="ARBA00000085"/>
    </source>
</evidence>
<feature type="transmembrane region" description="Helical" evidence="20">
    <location>
        <begin position="14"/>
        <end position="36"/>
    </location>
</feature>
<dbReference type="Pfam" id="PF02518">
    <property type="entry name" value="HATPase_c"/>
    <property type="match status" value="1"/>
</dbReference>
<dbReference type="SMART" id="SM00387">
    <property type="entry name" value="HATPase_c"/>
    <property type="match status" value="1"/>
</dbReference>
<dbReference type="EC" id="2.7.13.3" evidence="3"/>
<evidence type="ECO:0000259" key="22">
    <source>
        <dbReference type="PROSITE" id="PS50110"/>
    </source>
</evidence>
<dbReference type="RefSeq" id="WP_134834300.1">
    <property type="nucleotide sequence ID" value="NZ_SATR01000003.1"/>
</dbReference>
<evidence type="ECO:0000256" key="19">
    <source>
        <dbReference type="SAM" id="Coils"/>
    </source>
</evidence>
<dbReference type="PROSITE" id="PS50109">
    <property type="entry name" value="HIS_KIN"/>
    <property type="match status" value="1"/>
</dbReference>
<dbReference type="GO" id="GO:0005886">
    <property type="term" value="C:plasma membrane"/>
    <property type="evidence" value="ECO:0007669"/>
    <property type="project" value="UniProtKB-SubCell"/>
</dbReference>
<dbReference type="GO" id="GO:0016787">
    <property type="term" value="F:hydrolase activity"/>
    <property type="evidence" value="ECO:0007669"/>
    <property type="project" value="UniProtKB-KW"/>
</dbReference>
<keyword evidence="11" id="KW-0067">ATP-binding</keyword>
<keyword evidence="19" id="KW-0175">Coiled coil</keyword>
<dbReference type="FunFam" id="1.10.287.130:FF:000002">
    <property type="entry name" value="Two-component osmosensing histidine kinase"/>
    <property type="match status" value="1"/>
</dbReference>
<evidence type="ECO:0000313" key="24">
    <source>
        <dbReference type="EMBL" id="TFH93117.1"/>
    </source>
</evidence>
<dbReference type="Gene3D" id="3.30.565.10">
    <property type="entry name" value="Histidine kinase-like ATPase, C-terminal domain"/>
    <property type="match status" value="1"/>
</dbReference>
<keyword evidence="5 18" id="KW-0597">Phosphoprotein</keyword>
<evidence type="ECO:0000256" key="12">
    <source>
        <dbReference type="ARBA" id="ARBA00022989"/>
    </source>
</evidence>
<evidence type="ECO:0000256" key="2">
    <source>
        <dbReference type="ARBA" id="ARBA00004651"/>
    </source>
</evidence>
<dbReference type="SUPFAM" id="SSF55874">
    <property type="entry name" value="ATPase domain of HSP90 chaperone/DNA topoisomerase II/histidine kinase"/>
    <property type="match status" value="1"/>
</dbReference>
<proteinExistence type="predicted"/>
<comment type="subunit">
    <text evidence="15">At low DSF concentrations, interacts with RpfF.</text>
</comment>
<dbReference type="InterPro" id="IPR004358">
    <property type="entry name" value="Sig_transdc_His_kin-like_C"/>
</dbReference>
<gene>
    <name evidence="24" type="ORF">ELS82_03970</name>
</gene>
<evidence type="ECO:0000256" key="8">
    <source>
        <dbReference type="ARBA" id="ARBA00022741"/>
    </source>
</evidence>
<dbReference type="AlphaFoldDB" id="A0A4Y8WJJ7"/>
<dbReference type="Pfam" id="PF00072">
    <property type="entry name" value="Response_reg"/>
    <property type="match status" value="2"/>
</dbReference>
<reference evidence="24 25" key="1">
    <citation type="submission" date="2019-01" db="EMBL/GenBank/DDBJ databases">
        <title>Vibrio BEI176 sp. nov, a marine bacterium isolated from China: eastern marignal seas.</title>
        <authorList>
            <person name="Li B."/>
        </authorList>
    </citation>
    <scope>NUCLEOTIDE SEQUENCE [LARGE SCALE GENOMIC DNA]</scope>
    <source>
        <strain evidence="24 25">BEI176</strain>
    </source>
</reference>
<keyword evidence="9" id="KW-0418">Kinase</keyword>
<evidence type="ECO:0000256" key="16">
    <source>
        <dbReference type="ARBA" id="ARBA00068150"/>
    </source>
</evidence>
<dbReference type="OrthoDB" id="9810730at2"/>
<feature type="domain" description="Histidine kinase" evidence="21">
    <location>
        <begin position="487"/>
        <end position="708"/>
    </location>
</feature>
<dbReference type="SUPFAM" id="SSF47384">
    <property type="entry name" value="Homodimeric domain of signal transducing histidine kinase"/>
    <property type="match status" value="1"/>
</dbReference>
<dbReference type="InterPro" id="IPR001789">
    <property type="entry name" value="Sig_transdc_resp-reg_receiver"/>
</dbReference>
<evidence type="ECO:0000256" key="7">
    <source>
        <dbReference type="ARBA" id="ARBA00022692"/>
    </source>
</evidence>
<dbReference type="CDD" id="cd00082">
    <property type="entry name" value="HisKA"/>
    <property type="match status" value="1"/>
</dbReference>
<dbReference type="Gene3D" id="1.10.287.130">
    <property type="match status" value="1"/>
</dbReference>
<feature type="domain" description="HPt" evidence="23">
    <location>
        <begin position="1031"/>
        <end position="1129"/>
    </location>
</feature>
<keyword evidence="8" id="KW-0547">Nucleotide-binding</keyword>
<dbReference type="CDD" id="cd00088">
    <property type="entry name" value="HPT"/>
    <property type="match status" value="1"/>
</dbReference>
<feature type="domain" description="Response regulatory" evidence="22">
    <location>
        <begin position="879"/>
        <end position="995"/>
    </location>
</feature>
<evidence type="ECO:0000259" key="21">
    <source>
        <dbReference type="PROSITE" id="PS50109"/>
    </source>
</evidence>
<dbReference type="CDD" id="cd17546">
    <property type="entry name" value="REC_hyHK_CKI1_RcsC-like"/>
    <property type="match status" value="2"/>
</dbReference>
<evidence type="ECO:0000256" key="5">
    <source>
        <dbReference type="ARBA" id="ARBA00022553"/>
    </source>
</evidence>
<dbReference type="InterPro" id="IPR036890">
    <property type="entry name" value="HATPase_C_sf"/>
</dbReference>
<evidence type="ECO:0000256" key="10">
    <source>
        <dbReference type="ARBA" id="ARBA00022801"/>
    </source>
</evidence>
<dbReference type="PANTHER" id="PTHR45339:SF1">
    <property type="entry name" value="HYBRID SIGNAL TRANSDUCTION HISTIDINE KINASE J"/>
    <property type="match status" value="1"/>
</dbReference>
<sequence>MDSVTNYSFDSKRILIGFILASLLLLGAGTMGWMSLNNRFETIDHYADNAQLLSTLDSIKVIEQSYIRLAEPQLAEKMANKVSRAQQFAEIAVNNGAPASTPTKIAQYQQQFEQYVDLSQQTLQARQSLAQVGEKTESLVQQLQIDHEDYIESGITDIDQLRSKVDLESDNAIQAHWLVSLIANSQSKQKAYMVTDKQETLNAAQFELNKAGKLLSQLEQQLDDEQSQKLLALIKNSKNRYSSALVQLRSWSNLTKPLQANISAQIERSSNELLRVTTELRTHLQQKLKVSQQAVSGLQATISDKLSISSNLLLLHTDINNAQQGDKDYAIAQESQRQTALKQEVQNNLSAALTLLEALYEQVVTQDEQMQIDILRQTTQDYLNLFNHLTVLRSEKSQLELALAQSHQAIIDSILPGFESQLAAVEDSGNITTSLAIGGGIFLFTLLLLGLLANKSHAALERFAEKLAIARDEANSANTAKSDFLANMSHEIRTPMNAIIGMSYLALKTDLTKAQRNYIHKVKLSADSLLGLINDILDFSKIEAGKLDIENVDFHLENALDNITNLVGLRASERGLELLIHIERDVPTTLVGDPLRLGQVLINLANNAVKFTEKGEIKISVRVAERDGDDAVLEFSVEDSGIGMTPEQTDKLFSKFTQADSSTTRKYGGTGLGLAISKELSQLMGGDIRVESEFGKGSRFSFSIATKVSHALKQDNISMPVELGKLKVLIVDDNASARVIVEDILHSLQFDAQSVSNVDDALLALDTANQQQSPYDLLISDWQMPGKDGIDLIESVYQQYPDSHQPKVLMLTAYGREELNDAFIQRGLTTPNILDKPVTASHLFDAVIALYGVANTRISRSEAQEQHQLANVQQLAGAHLLLVEDNEINQELAVELLEGQQIKVTVAENGQEAVDFYKRHDFDGILMDCQMPIMDGYEATQFIRQTLDDQMIPIIAMTANVMERDKLKAQNAGMNDIIAKPIDVGTMFSTLAKWVTPKTPLAAVAQANQPQETLPAIEGIDIKAGLARTSGNANLYKKLLMRFADTYIDSSAVNSALSTDDLAARKRNIHSLKGVAGNIGADRIHQLSAQLEQDLDNETLRQELLSTLDQLVARVEATLLAVQTAPQAQGTKAHNYEPDTYQELFNAIEQSDTLAVTIINELESGAQIGLSAGELSSLSQALEEFDFERGLEILATSQK</sequence>
<dbReference type="CDD" id="cd16922">
    <property type="entry name" value="HATPase_EvgS-ArcB-TorS-like"/>
    <property type="match status" value="1"/>
</dbReference>
<dbReference type="InterPro" id="IPR036641">
    <property type="entry name" value="HPT_dom_sf"/>
</dbReference>
<dbReference type="EMBL" id="SATR01000003">
    <property type="protein sequence ID" value="TFH93117.1"/>
    <property type="molecule type" value="Genomic_DNA"/>
</dbReference>
<dbReference type="InterPro" id="IPR036097">
    <property type="entry name" value="HisK_dim/P_sf"/>
</dbReference>
<feature type="modified residue" description="Phosphohistidine" evidence="17">
    <location>
        <position position="1070"/>
    </location>
</feature>
<keyword evidence="12 20" id="KW-1133">Transmembrane helix</keyword>
<feature type="domain" description="Response regulatory" evidence="22">
    <location>
        <begin position="727"/>
        <end position="851"/>
    </location>
</feature>
<evidence type="ECO:0000256" key="14">
    <source>
        <dbReference type="ARBA" id="ARBA00023136"/>
    </source>
</evidence>
<comment type="subcellular location">
    <subcellularLocation>
        <location evidence="2">Cell membrane</location>
        <topology evidence="2">Multi-pass membrane protein</topology>
    </subcellularLocation>
</comment>
<dbReference type="InterPro" id="IPR011006">
    <property type="entry name" value="CheY-like_superfamily"/>
</dbReference>
<dbReference type="PROSITE" id="PS50110">
    <property type="entry name" value="RESPONSE_REGULATORY"/>
    <property type="match status" value="2"/>
</dbReference>
<dbReference type="PRINTS" id="PR00344">
    <property type="entry name" value="BCTRLSENSOR"/>
</dbReference>
<dbReference type="SMART" id="SM00448">
    <property type="entry name" value="REC"/>
    <property type="match status" value="2"/>
</dbReference>
<comment type="catalytic activity">
    <reaction evidence="1">
        <text>ATP + protein L-histidine = ADP + protein N-phospho-L-histidine.</text>
        <dbReference type="EC" id="2.7.13.3"/>
    </reaction>
</comment>
<dbReference type="Gene3D" id="1.20.120.160">
    <property type="entry name" value="HPT domain"/>
    <property type="match status" value="1"/>
</dbReference>
<dbReference type="FunFam" id="3.30.565.10:FF:000010">
    <property type="entry name" value="Sensor histidine kinase RcsC"/>
    <property type="match status" value="1"/>
</dbReference>
<keyword evidence="25" id="KW-1185">Reference proteome</keyword>
<name>A0A4Y8WJJ7_9VIBR</name>
<feature type="coiled-coil region" evidence="19">
    <location>
        <begin position="201"/>
        <end position="235"/>
    </location>
</feature>
<feature type="transmembrane region" description="Helical" evidence="20">
    <location>
        <begin position="435"/>
        <end position="453"/>
    </location>
</feature>
<dbReference type="SUPFAM" id="SSF47226">
    <property type="entry name" value="Histidine-containing phosphotransfer domain, HPT domain"/>
    <property type="match status" value="1"/>
</dbReference>
<comment type="caution">
    <text evidence="24">The sequence shown here is derived from an EMBL/GenBank/DDBJ whole genome shotgun (WGS) entry which is preliminary data.</text>
</comment>
<evidence type="ECO:0000256" key="4">
    <source>
        <dbReference type="ARBA" id="ARBA00022475"/>
    </source>
</evidence>
<evidence type="ECO:0000256" key="13">
    <source>
        <dbReference type="ARBA" id="ARBA00023012"/>
    </source>
</evidence>
<organism evidence="24 25">
    <name type="scientific">Vibrio ouci</name>
    <dbReference type="NCBI Taxonomy" id="2499078"/>
    <lineage>
        <taxon>Bacteria</taxon>
        <taxon>Pseudomonadati</taxon>
        <taxon>Pseudomonadota</taxon>
        <taxon>Gammaproteobacteria</taxon>
        <taxon>Vibrionales</taxon>
        <taxon>Vibrionaceae</taxon>
        <taxon>Vibrio</taxon>
    </lineage>
</organism>
<dbReference type="SMART" id="SM01358">
    <property type="entry name" value="HBM"/>
    <property type="match status" value="1"/>
</dbReference>
<dbReference type="InterPro" id="IPR032255">
    <property type="entry name" value="HBM"/>
</dbReference>
<evidence type="ECO:0000313" key="25">
    <source>
        <dbReference type="Proteomes" id="UP000297753"/>
    </source>
</evidence>
<evidence type="ECO:0000256" key="3">
    <source>
        <dbReference type="ARBA" id="ARBA00012438"/>
    </source>
</evidence>
<keyword evidence="13" id="KW-0902">Two-component regulatory system</keyword>
<dbReference type="InterPro" id="IPR003661">
    <property type="entry name" value="HisK_dim/P_dom"/>
</dbReference>
<protein>
    <recommendedName>
        <fullName evidence="16">Sensory/regulatory protein RpfC</fullName>
        <ecNumber evidence="3">2.7.13.3</ecNumber>
    </recommendedName>
</protein>
<dbReference type="InterPro" id="IPR008207">
    <property type="entry name" value="Sig_transdc_His_kin_Hpt_dom"/>
</dbReference>
<evidence type="ECO:0000256" key="11">
    <source>
        <dbReference type="ARBA" id="ARBA00022840"/>
    </source>
</evidence>
<dbReference type="GO" id="GO:0000155">
    <property type="term" value="F:phosphorelay sensor kinase activity"/>
    <property type="evidence" value="ECO:0007669"/>
    <property type="project" value="InterPro"/>
</dbReference>
<feature type="modified residue" description="4-aspartylphosphate" evidence="18">
    <location>
        <position position="928"/>
    </location>
</feature>
<dbReference type="GO" id="GO:0005524">
    <property type="term" value="F:ATP binding"/>
    <property type="evidence" value="ECO:0007669"/>
    <property type="project" value="UniProtKB-KW"/>
</dbReference>
<evidence type="ECO:0000256" key="9">
    <source>
        <dbReference type="ARBA" id="ARBA00022777"/>
    </source>
</evidence>
<dbReference type="PROSITE" id="PS50894">
    <property type="entry name" value="HPT"/>
    <property type="match status" value="1"/>
</dbReference>
<feature type="modified residue" description="4-aspartylphosphate" evidence="18">
    <location>
        <position position="781"/>
    </location>
</feature>
<evidence type="ECO:0000256" key="17">
    <source>
        <dbReference type="PROSITE-ProRule" id="PRU00110"/>
    </source>
</evidence>
<dbReference type="Pfam" id="PF00512">
    <property type="entry name" value="HisKA"/>
    <property type="match status" value="1"/>
</dbReference>
<keyword evidence="4" id="KW-1003">Cell membrane</keyword>
<keyword evidence="6" id="KW-0808">Transferase</keyword>
<evidence type="ECO:0000256" key="18">
    <source>
        <dbReference type="PROSITE-ProRule" id="PRU00169"/>
    </source>
</evidence>
<dbReference type="Proteomes" id="UP000297753">
    <property type="component" value="Unassembled WGS sequence"/>
</dbReference>
<keyword evidence="14 20" id="KW-0472">Membrane</keyword>
<dbReference type="PANTHER" id="PTHR45339">
    <property type="entry name" value="HYBRID SIGNAL TRANSDUCTION HISTIDINE KINASE J"/>
    <property type="match status" value="1"/>
</dbReference>
<keyword evidence="7 20" id="KW-0812">Transmembrane</keyword>
<dbReference type="Gene3D" id="3.40.50.2300">
    <property type="match status" value="2"/>
</dbReference>
<evidence type="ECO:0000256" key="6">
    <source>
        <dbReference type="ARBA" id="ARBA00022679"/>
    </source>
</evidence>
<dbReference type="InterPro" id="IPR003594">
    <property type="entry name" value="HATPase_dom"/>
</dbReference>
<evidence type="ECO:0000259" key="23">
    <source>
        <dbReference type="PROSITE" id="PS50894"/>
    </source>
</evidence>
<dbReference type="SMART" id="SM00388">
    <property type="entry name" value="HisKA"/>
    <property type="match status" value="1"/>
</dbReference>